<sequence length="138" mass="16014">MKQQENSIQIPEHIWIKIIEQCKQALPFEACGFLSGSEDGKITSYWKLINEATSHNQFLVSQRNVGETLKKIEAKEEEVRVLYHSHPTAPPTPSKQDIQYHPDEEVMMLIISFWNGGLYYQCYRIMKDNYVAVPIIIS</sequence>
<keyword evidence="4" id="KW-0862">Zinc</keyword>
<dbReference type="PANTHER" id="PTHR34858:SF1">
    <property type="entry name" value="CYSO-CYSTEINE PEPTIDASE"/>
    <property type="match status" value="1"/>
</dbReference>
<organism evidence="7 8">
    <name type="scientific">Ornithinibacillus xuwenensis</name>
    <dbReference type="NCBI Taxonomy" id="3144668"/>
    <lineage>
        <taxon>Bacteria</taxon>
        <taxon>Bacillati</taxon>
        <taxon>Bacillota</taxon>
        <taxon>Bacilli</taxon>
        <taxon>Bacillales</taxon>
        <taxon>Bacillaceae</taxon>
        <taxon>Ornithinibacillus</taxon>
    </lineage>
</organism>
<keyword evidence="8" id="KW-1185">Reference proteome</keyword>
<evidence type="ECO:0000256" key="1">
    <source>
        <dbReference type="ARBA" id="ARBA00022670"/>
    </source>
</evidence>
<evidence type="ECO:0000256" key="4">
    <source>
        <dbReference type="ARBA" id="ARBA00022833"/>
    </source>
</evidence>
<dbReference type="InterPro" id="IPR051929">
    <property type="entry name" value="VirAsm_ModProt"/>
</dbReference>
<accession>A0ABU9XIG7</accession>
<feature type="domain" description="MPN" evidence="6">
    <location>
        <begin position="8"/>
        <end position="129"/>
    </location>
</feature>
<gene>
    <name evidence="7" type="ORF">ABC228_13015</name>
</gene>
<protein>
    <submittedName>
        <fullName evidence="7">Mov34/MPN/PAD-1 family protein</fullName>
    </submittedName>
</protein>
<evidence type="ECO:0000256" key="2">
    <source>
        <dbReference type="ARBA" id="ARBA00022723"/>
    </source>
</evidence>
<keyword evidence="3" id="KW-0378">Hydrolase</keyword>
<keyword evidence="5" id="KW-0482">Metalloprotease</keyword>
<dbReference type="PROSITE" id="PS50249">
    <property type="entry name" value="MPN"/>
    <property type="match status" value="1"/>
</dbReference>
<dbReference type="Proteomes" id="UP001444625">
    <property type="component" value="Unassembled WGS sequence"/>
</dbReference>
<evidence type="ECO:0000256" key="5">
    <source>
        <dbReference type="ARBA" id="ARBA00023049"/>
    </source>
</evidence>
<comment type="caution">
    <text evidence="7">The sequence shown here is derived from an EMBL/GenBank/DDBJ whole genome shotgun (WGS) entry which is preliminary data.</text>
</comment>
<dbReference type="SUPFAM" id="SSF102712">
    <property type="entry name" value="JAB1/MPN domain"/>
    <property type="match status" value="1"/>
</dbReference>
<evidence type="ECO:0000259" key="6">
    <source>
        <dbReference type="PROSITE" id="PS50249"/>
    </source>
</evidence>
<dbReference type="InterPro" id="IPR028090">
    <property type="entry name" value="JAB_dom_prok"/>
</dbReference>
<dbReference type="RefSeq" id="WP_345825579.1">
    <property type="nucleotide sequence ID" value="NZ_JBDIML010000004.1"/>
</dbReference>
<proteinExistence type="predicted"/>
<evidence type="ECO:0000313" key="7">
    <source>
        <dbReference type="EMBL" id="MEN2768096.1"/>
    </source>
</evidence>
<dbReference type="EMBL" id="JBDIML010000004">
    <property type="protein sequence ID" value="MEN2768096.1"/>
    <property type="molecule type" value="Genomic_DNA"/>
</dbReference>
<dbReference type="InterPro" id="IPR037518">
    <property type="entry name" value="MPN"/>
</dbReference>
<reference evidence="7 8" key="1">
    <citation type="submission" date="2024-05" db="EMBL/GenBank/DDBJ databases">
        <authorList>
            <person name="Haq I."/>
            <person name="Ullah Z."/>
            <person name="Ahmad R."/>
            <person name="Li M."/>
            <person name="Tong Y."/>
        </authorList>
    </citation>
    <scope>NUCLEOTIDE SEQUENCE [LARGE SCALE GENOMIC DNA]</scope>
    <source>
        <strain evidence="7 8">16A2E</strain>
    </source>
</reference>
<evidence type="ECO:0000256" key="3">
    <source>
        <dbReference type="ARBA" id="ARBA00022801"/>
    </source>
</evidence>
<keyword evidence="2" id="KW-0479">Metal-binding</keyword>
<dbReference type="Gene3D" id="3.40.140.10">
    <property type="entry name" value="Cytidine Deaminase, domain 2"/>
    <property type="match status" value="1"/>
</dbReference>
<name>A0ABU9XIG7_9BACI</name>
<dbReference type="PANTHER" id="PTHR34858">
    <property type="entry name" value="CYSO-CYSTEINE PEPTIDASE"/>
    <property type="match status" value="1"/>
</dbReference>
<dbReference type="Pfam" id="PF14464">
    <property type="entry name" value="Prok-JAB"/>
    <property type="match status" value="1"/>
</dbReference>
<keyword evidence="1" id="KW-0645">Protease</keyword>
<evidence type="ECO:0000313" key="8">
    <source>
        <dbReference type="Proteomes" id="UP001444625"/>
    </source>
</evidence>